<accession>A0A502HUS7</accession>
<dbReference type="AlphaFoldDB" id="A0A502HUS7"/>
<proteinExistence type="predicted"/>
<comment type="caution">
    <text evidence="1">The sequence shown here is derived from an EMBL/GenBank/DDBJ whole genome shotgun (WGS) entry which is preliminary data.</text>
</comment>
<organism evidence="1 2">
    <name type="scientific">Pseudomonas arsenicoxydans</name>
    <dbReference type="NCBI Taxonomy" id="702115"/>
    <lineage>
        <taxon>Bacteria</taxon>
        <taxon>Pseudomonadati</taxon>
        <taxon>Pseudomonadota</taxon>
        <taxon>Gammaproteobacteria</taxon>
        <taxon>Pseudomonadales</taxon>
        <taxon>Pseudomonadaceae</taxon>
        <taxon>Pseudomonas</taxon>
    </lineage>
</organism>
<dbReference type="Proteomes" id="UP000317933">
    <property type="component" value="Unassembled WGS sequence"/>
</dbReference>
<evidence type="ECO:0000313" key="1">
    <source>
        <dbReference type="EMBL" id="TPG78579.1"/>
    </source>
</evidence>
<reference evidence="1 2" key="1">
    <citation type="journal article" date="2019" name="Environ. Microbiol.">
        <title>Species interactions and distinct microbial communities in high Arctic permafrost affected cryosols are associated with the CH4 and CO2 gas fluxes.</title>
        <authorList>
            <person name="Altshuler I."/>
            <person name="Hamel J."/>
            <person name="Turney S."/>
            <person name="Magnuson E."/>
            <person name="Levesque R."/>
            <person name="Greer C."/>
            <person name="Whyte L.G."/>
        </authorList>
    </citation>
    <scope>NUCLEOTIDE SEQUENCE [LARGE SCALE GENOMIC DNA]</scope>
    <source>
        <strain evidence="1 2">E3</strain>
    </source>
</reference>
<evidence type="ECO:0000313" key="2">
    <source>
        <dbReference type="Proteomes" id="UP000317933"/>
    </source>
</evidence>
<protein>
    <submittedName>
        <fullName evidence="1">Uncharacterized protein</fullName>
    </submittedName>
</protein>
<sequence length="73" mass="8311">MRASSITEPAHPASNVTASATIRIRITFAHQEKADCITVARRFVLLYCIYTATPRNDSRTLSRHKHRLFLETP</sequence>
<gene>
    <name evidence="1" type="ORF">EAH78_12115</name>
</gene>
<dbReference type="EMBL" id="RCZE01000005">
    <property type="protein sequence ID" value="TPG78579.1"/>
    <property type="molecule type" value="Genomic_DNA"/>
</dbReference>
<name>A0A502HUS7_9PSED</name>